<dbReference type="GO" id="GO:0005783">
    <property type="term" value="C:endoplasmic reticulum"/>
    <property type="evidence" value="ECO:0007669"/>
    <property type="project" value="TreeGrafter"/>
</dbReference>
<protein>
    <submittedName>
        <fullName evidence="4">Uncharacterized vacuolar membrane protein</fullName>
    </submittedName>
</protein>
<sequence length="558" mass="63872">MSYQSIPQDENNPLPSESVEGSDLESQSLLRSETGAGSAGHHDHHYVSPDDPIVSPLNLYKIQALRVVALVVFIINCILFFAFLFSDFIAIPGFDSRGKSFFELDLLILCGLSNLLTLWCFSVPAYYERILGYVIAILVGLDFVVALTVPYIRSQFGLMGIFIIIWTLLTFTFNSLVDYWVEQGKIYQEIKYTGREETRKTVTELFVVLIKTLVKFIILVLVWNVSFSLWVASYDSHVKPWGKMVAVNEDQFKIHLSCYGEVYGSPEKSSAPKDPKDPKQPIVLVEGGQLTSSEEFQEWIEELFHLNKIERYCIWDRPGYGFSDSAPSPTSISIITEYLMEALRKEDIEGPFSLVGFDIGGLYSRLFASRNPGKIHSLLLVDSWHEDLLKKDPFSGTNKKNEPKKVFKNILETMNTFTGFKLWLKGILSPLGVTQNLHWMFHPRKYSSNSRIFGTDMYWSSKYIRARLQEQTTSSILSYNEIQGSDIHNVPLSVISSDFMIKNSLNWGKWQRELTKLSDQSIEWVVAENSDHFIWRSAKGRTQLQQLLLRLVSEKSNY</sequence>
<evidence type="ECO:0000313" key="4">
    <source>
        <dbReference type="EMBL" id="CAH2355814.1"/>
    </source>
</evidence>
<feature type="transmembrane region" description="Helical" evidence="2">
    <location>
        <begin position="67"/>
        <end position="86"/>
    </location>
</feature>
<keyword evidence="2" id="KW-0472">Membrane</keyword>
<dbReference type="OrthoDB" id="164921at2759"/>
<evidence type="ECO:0000313" key="5">
    <source>
        <dbReference type="Proteomes" id="UP000837801"/>
    </source>
</evidence>
<dbReference type="AlphaFoldDB" id="A0A9P0W1A4"/>
<dbReference type="EMBL" id="CAKXYY010000035">
    <property type="protein sequence ID" value="CAH2355814.1"/>
    <property type="molecule type" value="Genomic_DNA"/>
</dbReference>
<feature type="region of interest" description="Disordered" evidence="1">
    <location>
        <begin position="1"/>
        <end position="20"/>
    </location>
</feature>
<dbReference type="PANTHER" id="PTHR43139:SF52">
    <property type="entry name" value="SI:DKEY-122A22.2"/>
    <property type="match status" value="1"/>
</dbReference>
<dbReference type="Pfam" id="PF00561">
    <property type="entry name" value="Abhydrolase_1"/>
    <property type="match status" value="1"/>
</dbReference>
<dbReference type="InterPro" id="IPR000073">
    <property type="entry name" value="AB_hydrolase_1"/>
</dbReference>
<dbReference type="InterPro" id="IPR052370">
    <property type="entry name" value="Meta-cleavage_hydrolase"/>
</dbReference>
<feature type="compositionally biased region" description="Polar residues" evidence="1">
    <location>
        <begin position="1"/>
        <end position="15"/>
    </location>
</feature>
<keyword evidence="5" id="KW-1185">Reference proteome</keyword>
<dbReference type="Pfam" id="PF10329">
    <property type="entry name" value="DUF2417"/>
    <property type="match status" value="1"/>
</dbReference>
<evidence type="ECO:0000259" key="3">
    <source>
        <dbReference type="Pfam" id="PF00561"/>
    </source>
</evidence>
<dbReference type="Gene3D" id="3.40.50.1820">
    <property type="entry name" value="alpha/beta hydrolase"/>
    <property type="match status" value="1"/>
</dbReference>
<feature type="transmembrane region" description="Helical" evidence="2">
    <location>
        <begin position="158"/>
        <end position="181"/>
    </location>
</feature>
<comment type="caution">
    <text evidence="4">The sequence shown here is derived from an EMBL/GenBank/DDBJ whole genome shotgun (WGS) entry which is preliminary data.</text>
</comment>
<dbReference type="InterPro" id="IPR019431">
    <property type="entry name" value="DUF2417"/>
</dbReference>
<organism evidence="4 5">
    <name type="scientific">[Candida] railenensis</name>
    <dbReference type="NCBI Taxonomy" id="45579"/>
    <lineage>
        <taxon>Eukaryota</taxon>
        <taxon>Fungi</taxon>
        <taxon>Dikarya</taxon>
        <taxon>Ascomycota</taxon>
        <taxon>Saccharomycotina</taxon>
        <taxon>Pichiomycetes</taxon>
        <taxon>Debaryomycetaceae</taxon>
        <taxon>Kurtzmaniella</taxon>
    </lineage>
</organism>
<accession>A0A9P0W1A4</accession>
<gene>
    <name evidence="4" type="ORF">CLIB1423_35S00210</name>
</gene>
<dbReference type="SUPFAM" id="SSF53474">
    <property type="entry name" value="alpha/beta-Hydrolases"/>
    <property type="match status" value="1"/>
</dbReference>
<feature type="transmembrane region" description="Helical" evidence="2">
    <location>
        <begin position="130"/>
        <end position="152"/>
    </location>
</feature>
<keyword evidence="2" id="KW-0812">Transmembrane</keyword>
<evidence type="ECO:0000256" key="1">
    <source>
        <dbReference type="SAM" id="MobiDB-lite"/>
    </source>
</evidence>
<dbReference type="PANTHER" id="PTHR43139">
    <property type="entry name" value="SI:DKEY-122A22.2"/>
    <property type="match status" value="1"/>
</dbReference>
<dbReference type="Proteomes" id="UP000837801">
    <property type="component" value="Unassembled WGS sequence"/>
</dbReference>
<name>A0A9P0W1A4_9ASCO</name>
<keyword evidence="2" id="KW-1133">Transmembrane helix</keyword>
<reference evidence="4" key="1">
    <citation type="submission" date="2022-03" db="EMBL/GenBank/DDBJ databases">
        <authorList>
            <person name="Legras J.-L."/>
            <person name="Devillers H."/>
            <person name="Grondin C."/>
        </authorList>
    </citation>
    <scope>NUCLEOTIDE SEQUENCE</scope>
    <source>
        <strain evidence="4">CLIB 1423</strain>
    </source>
</reference>
<evidence type="ECO:0000256" key="2">
    <source>
        <dbReference type="SAM" id="Phobius"/>
    </source>
</evidence>
<feature type="transmembrane region" description="Helical" evidence="2">
    <location>
        <begin position="106"/>
        <end position="123"/>
    </location>
</feature>
<feature type="domain" description="AB hydrolase-1" evidence="3">
    <location>
        <begin position="281"/>
        <end position="400"/>
    </location>
</feature>
<dbReference type="InterPro" id="IPR029058">
    <property type="entry name" value="AB_hydrolase_fold"/>
</dbReference>
<proteinExistence type="predicted"/>
<feature type="transmembrane region" description="Helical" evidence="2">
    <location>
        <begin position="202"/>
        <end position="223"/>
    </location>
</feature>